<evidence type="ECO:0000256" key="3">
    <source>
        <dbReference type="ARBA" id="ARBA00004406"/>
    </source>
</evidence>
<dbReference type="InterPro" id="IPR017972">
    <property type="entry name" value="Cyt_P450_CS"/>
</dbReference>
<keyword evidence="11 14" id="KW-0503">Monooxygenase</keyword>
<dbReference type="FunFam" id="1.10.630.10:FF:000042">
    <property type="entry name" value="Cytochrome P450"/>
    <property type="match status" value="1"/>
</dbReference>
<evidence type="ECO:0000313" key="16">
    <source>
        <dbReference type="EMBL" id="JAW09541.1"/>
    </source>
</evidence>
<feature type="transmembrane region" description="Helical" evidence="15">
    <location>
        <begin position="6"/>
        <end position="24"/>
    </location>
</feature>
<protein>
    <submittedName>
        <fullName evidence="16">Putative cytochrome</fullName>
    </submittedName>
</protein>
<evidence type="ECO:0000256" key="11">
    <source>
        <dbReference type="ARBA" id="ARBA00023033"/>
    </source>
</evidence>
<proteinExistence type="inferred from homology"/>
<feature type="binding site" description="axial binding residue" evidence="13">
    <location>
        <position position="459"/>
    </location>
    <ligand>
        <name>heme</name>
        <dbReference type="ChEBI" id="CHEBI:30413"/>
    </ligand>
    <ligandPart>
        <name>Fe</name>
        <dbReference type="ChEBI" id="CHEBI:18248"/>
    </ligandPart>
</feature>
<dbReference type="GO" id="GO:0005789">
    <property type="term" value="C:endoplasmic reticulum membrane"/>
    <property type="evidence" value="ECO:0007669"/>
    <property type="project" value="UniProtKB-SubCell"/>
</dbReference>
<evidence type="ECO:0000256" key="13">
    <source>
        <dbReference type="PIRSR" id="PIRSR602401-1"/>
    </source>
</evidence>
<keyword evidence="7" id="KW-0256">Endoplasmic reticulum</keyword>
<evidence type="ECO:0000256" key="4">
    <source>
        <dbReference type="ARBA" id="ARBA00010617"/>
    </source>
</evidence>
<dbReference type="Pfam" id="PF00067">
    <property type="entry name" value="p450"/>
    <property type="match status" value="1"/>
</dbReference>
<reference evidence="16" key="1">
    <citation type="journal article" date="2018" name="PLoS Negl. Trop. Dis.">
        <title>An insight into the salivary gland and fat body transcriptome of Panstrongylus lignarius (Hemiptera: Heteroptera), the main vector of Chagas disease in Peru.</title>
        <authorList>
            <person name="Nevoa J.C."/>
            <person name="Mendes M.T."/>
            <person name="da Silva M.V."/>
            <person name="Soares S.C."/>
            <person name="Oliveira C.J.F."/>
            <person name="Ribeiro J.M.C."/>
        </authorList>
    </citation>
    <scope>NUCLEOTIDE SEQUENCE</scope>
</reference>
<evidence type="ECO:0000256" key="5">
    <source>
        <dbReference type="ARBA" id="ARBA00022617"/>
    </source>
</evidence>
<evidence type="ECO:0000256" key="15">
    <source>
        <dbReference type="SAM" id="Phobius"/>
    </source>
</evidence>
<evidence type="ECO:0000256" key="1">
    <source>
        <dbReference type="ARBA" id="ARBA00001971"/>
    </source>
</evidence>
<dbReference type="PROSITE" id="PS00086">
    <property type="entry name" value="CYTOCHROME_P450"/>
    <property type="match status" value="1"/>
</dbReference>
<dbReference type="EMBL" id="GFTR01006885">
    <property type="protein sequence ID" value="JAW09541.1"/>
    <property type="molecule type" value="Transcribed_RNA"/>
</dbReference>
<keyword evidence="12 15" id="KW-0472">Membrane</keyword>
<dbReference type="GO" id="GO:0016705">
    <property type="term" value="F:oxidoreductase activity, acting on paired donors, with incorporation or reduction of molecular oxygen"/>
    <property type="evidence" value="ECO:0007669"/>
    <property type="project" value="InterPro"/>
</dbReference>
<dbReference type="AlphaFoldDB" id="A0A224XNE3"/>
<dbReference type="PRINTS" id="PR00385">
    <property type="entry name" value="P450"/>
</dbReference>
<evidence type="ECO:0000256" key="8">
    <source>
        <dbReference type="ARBA" id="ARBA00022848"/>
    </source>
</evidence>
<evidence type="ECO:0000256" key="6">
    <source>
        <dbReference type="ARBA" id="ARBA00022723"/>
    </source>
</evidence>
<dbReference type="GO" id="GO:0004497">
    <property type="term" value="F:monooxygenase activity"/>
    <property type="evidence" value="ECO:0007669"/>
    <property type="project" value="UniProtKB-KW"/>
</dbReference>
<feature type="transmembrane region" description="Helical" evidence="15">
    <location>
        <begin position="211"/>
        <end position="231"/>
    </location>
</feature>
<dbReference type="GO" id="GO:0020037">
    <property type="term" value="F:heme binding"/>
    <property type="evidence" value="ECO:0007669"/>
    <property type="project" value="InterPro"/>
</dbReference>
<keyword evidence="15" id="KW-1133">Transmembrane helix</keyword>
<evidence type="ECO:0000256" key="2">
    <source>
        <dbReference type="ARBA" id="ARBA00004174"/>
    </source>
</evidence>
<dbReference type="Gene3D" id="1.10.630.10">
    <property type="entry name" value="Cytochrome P450"/>
    <property type="match status" value="1"/>
</dbReference>
<dbReference type="PRINTS" id="PR00463">
    <property type="entry name" value="EP450I"/>
</dbReference>
<evidence type="ECO:0000256" key="14">
    <source>
        <dbReference type="RuleBase" id="RU000461"/>
    </source>
</evidence>
<name>A0A224XNE3_9HEMI</name>
<dbReference type="InterPro" id="IPR036396">
    <property type="entry name" value="Cyt_P450_sf"/>
</dbReference>
<evidence type="ECO:0000256" key="9">
    <source>
        <dbReference type="ARBA" id="ARBA00023002"/>
    </source>
</evidence>
<dbReference type="CDD" id="cd11056">
    <property type="entry name" value="CYP6-like"/>
    <property type="match status" value="1"/>
</dbReference>
<comment type="similarity">
    <text evidence="4 14">Belongs to the cytochrome P450 family.</text>
</comment>
<keyword evidence="6 13" id="KW-0479">Metal-binding</keyword>
<dbReference type="SUPFAM" id="SSF48264">
    <property type="entry name" value="Cytochrome P450"/>
    <property type="match status" value="1"/>
</dbReference>
<comment type="subcellular location">
    <subcellularLocation>
        <location evidence="3">Endoplasmic reticulum membrane</location>
        <topology evidence="3">Peripheral membrane protein</topology>
    </subcellularLocation>
    <subcellularLocation>
        <location evidence="2">Microsome membrane</location>
        <topology evidence="2">Peripheral membrane protein</topology>
    </subcellularLocation>
</comment>
<organism evidence="16">
    <name type="scientific">Panstrongylus lignarius</name>
    <dbReference type="NCBI Taxonomy" id="156445"/>
    <lineage>
        <taxon>Eukaryota</taxon>
        <taxon>Metazoa</taxon>
        <taxon>Ecdysozoa</taxon>
        <taxon>Arthropoda</taxon>
        <taxon>Hexapoda</taxon>
        <taxon>Insecta</taxon>
        <taxon>Pterygota</taxon>
        <taxon>Neoptera</taxon>
        <taxon>Paraneoptera</taxon>
        <taxon>Hemiptera</taxon>
        <taxon>Heteroptera</taxon>
        <taxon>Panheteroptera</taxon>
        <taxon>Cimicomorpha</taxon>
        <taxon>Reduviidae</taxon>
        <taxon>Triatominae</taxon>
        <taxon>Panstrongylus</taxon>
    </lineage>
</organism>
<evidence type="ECO:0000256" key="12">
    <source>
        <dbReference type="ARBA" id="ARBA00023136"/>
    </source>
</evidence>
<dbReference type="InterPro" id="IPR050476">
    <property type="entry name" value="Insect_CytP450_Detox"/>
</dbReference>
<comment type="cofactor">
    <cofactor evidence="1 13">
        <name>heme</name>
        <dbReference type="ChEBI" id="CHEBI:30413"/>
    </cofactor>
</comment>
<dbReference type="PANTHER" id="PTHR24292:SF104">
    <property type="entry name" value="CYTOCHROME P450 308A1-RELATED"/>
    <property type="match status" value="1"/>
</dbReference>
<evidence type="ECO:0000256" key="7">
    <source>
        <dbReference type="ARBA" id="ARBA00022824"/>
    </source>
</evidence>
<dbReference type="InterPro" id="IPR002401">
    <property type="entry name" value="Cyt_P450_E_grp-I"/>
</dbReference>
<evidence type="ECO:0000256" key="10">
    <source>
        <dbReference type="ARBA" id="ARBA00023004"/>
    </source>
</evidence>
<keyword evidence="15" id="KW-0812">Transmembrane</keyword>
<dbReference type="InterPro" id="IPR001128">
    <property type="entry name" value="Cyt_P450"/>
</dbReference>
<keyword evidence="9 14" id="KW-0560">Oxidoreductase</keyword>
<dbReference type="PANTHER" id="PTHR24292">
    <property type="entry name" value="CYTOCHROME P450"/>
    <property type="match status" value="1"/>
</dbReference>
<dbReference type="GO" id="GO:0005506">
    <property type="term" value="F:iron ion binding"/>
    <property type="evidence" value="ECO:0007669"/>
    <property type="project" value="InterPro"/>
</dbReference>
<keyword evidence="10 13" id="KW-0408">Iron</keyword>
<keyword evidence="8" id="KW-0492">Microsome</keyword>
<keyword evidence="5 13" id="KW-0349">Heme</keyword>
<sequence length="517" mass="59627">MDPIVLSLSAVLLTIFLYAIYQAWKTNQYWKERGIPHIPGLLFVGSQMPLLLRKMTPGESHEIWSKQFPNEPLFGFYDFMKPSLIVKDINLIEKILIKDFAHFTDHGFPSDDERNPLDSNLVTMTGKRWKAVRNRLTPIFTTGKLKVMFDSMTGCGKQLIEQIDNGHKQDVELMEILGCFAMDTIGSCAFGIDARNLSNPNNEFHRMAKQVLQLDIIFFIKIIILSSFPNLTKLLNITFTKPYIVKYFSKIIKDTIKYRREKSFIRNDFIQLMMQLQDKGYVEMHTKDAADDYLDIDTTKYTTEKFELSDDQIAGHAVTFLTAGFDTTRLTMVFTLYELSKNPTIQEKVREEILREVEHAGSLTYDALKEMYYLEQCIKEALRMYPPAQMILRSCTKQYTFPNGVAIEPGQSLTISVTTLHNDPTNFPEPKVYRPERFDPDQTIPACAYLPFGNGPRMCIAMRFAMLEMKYCIANLLQNYTFSLSPKTNQPMILSTTNLLTAPKEKLYFNISKLNNL</sequence>
<accession>A0A224XNE3</accession>